<dbReference type="InterPro" id="IPR039425">
    <property type="entry name" value="RNA_pol_sigma-70-like"/>
</dbReference>
<protein>
    <submittedName>
        <fullName evidence="7">RNA polymerase sigma factor</fullName>
    </submittedName>
</protein>
<keyword evidence="2" id="KW-0805">Transcription regulation</keyword>
<dbReference type="NCBIfam" id="TIGR02937">
    <property type="entry name" value="sigma70-ECF"/>
    <property type="match status" value="1"/>
</dbReference>
<dbReference type="InterPro" id="IPR007627">
    <property type="entry name" value="RNA_pol_sigma70_r2"/>
</dbReference>
<evidence type="ECO:0000259" key="6">
    <source>
        <dbReference type="Pfam" id="PF08281"/>
    </source>
</evidence>
<dbReference type="InterPro" id="IPR013324">
    <property type="entry name" value="RNA_pol_sigma_r3/r4-like"/>
</dbReference>
<dbReference type="Gene3D" id="1.10.10.10">
    <property type="entry name" value="Winged helix-like DNA-binding domain superfamily/Winged helix DNA-binding domain"/>
    <property type="match status" value="1"/>
</dbReference>
<comment type="similarity">
    <text evidence="1">Belongs to the sigma-70 factor family. ECF subfamily.</text>
</comment>
<gene>
    <name evidence="7" type="ORF">ACFSJT_07285</name>
</gene>
<feature type="domain" description="RNA polymerase sigma factor 70 region 4 type 2" evidence="6">
    <location>
        <begin position="115"/>
        <end position="164"/>
    </location>
</feature>
<dbReference type="SUPFAM" id="SSF88659">
    <property type="entry name" value="Sigma3 and sigma4 domains of RNA polymerase sigma factors"/>
    <property type="match status" value="1"/>
</dbReference>
<dbReference type="RefSeq" id="WP_378319579.1">
    <property type="nucleotide sequence ID" value="NZ_JBHUHY010000004.1"/>
</dbReference>
<dbReference type="CDD" id="cd06171">
    <property type="entry name" value="Sigma70_r4"/>
    <property type="match status" value="1"/>
</dbReference>
<feature type="domain" description="RNA polymerase sigma-70 region 2" evidence="5">
    <location>
        <begin position="18"/>
        <end position="79"/>
    </location>
</feature>
<dbReference type="InterPro" id="IPR013325">
    <property type="entry name" value="RNA_pol_sigma_r2"/>
</dbReference>
<evidence type="ECO:0000256" key="4">
    <source>
        <dbReference type="ARBA" id="ARBA00023163"/>
    </source>
</evidence>
<keyword evidence="4" id="KW-0804">Transcription</keyword>
<proteinExistence type="inferred from homology"/>
<keyword evidence="3" id="KW-0731">Sigma factor</keyword>
<dbReference type="Pfam" id="PF08281">
    <property type="entry name" value="Sigma70_r4_2"/>
    <property type="match status" value="1"/>
</dbReference>
<name>A0ABW5AXL8_9FLAO</name>
<dbReference type="Gene3D" id="1.10.1740.10">
    <property type="match status" value="1"/>
</dbReference>
<dbReference type="PANTHER" id="PTHR43133:SF46">
    <property type="entry name" value="RNA POLYMERASE SIGMA-70 FACTOR ECF SUBFAMILY"/>
    <property type="match status" value="1"/>
</dbReference>
<evidence type="ECO:0000259" key="5">
    <source>
        <dbReference type="Pfam" id="PF04542"/>
    </source>
</evidence>
<evidence type="ECO:0000256" key="2">
    <source>
        <dbReference type="ARBA" id="ARBA00023015"/>
    </source>
</evidence>
<evidence type="ECO:0000313" key="7">
    <source>
        <dbReference type="EMBL" id="MFD2186591.1"/>
    </source>
</evidence>
<dbReference type="PANTHER" id="PTHR43133">
    <property type="entry name" value="RNA POLYMERASE ECF-TYPE SIGMA FACTO"/>
    <property type="match status" value="1"/>
</dbReference>
<dbReference type="EMBL" id="JBHUHY010000004">
    <property type="protein sequence ID" value="MFD2186591.1"/>
    <property type="molecule type" value="Genomic_DNA"/>
</dbReference>
<dbReference type="InterPro" id="IPR014284">
    <property type="entry name" value="RNA_pol_sigma-70_dom"/>
</dbReference>
<organism evidence="7 8">
    <name type="scientific">Aquimarina celericrescens</name>
    <dbReference type="NCBI Taxonomy" id="1964542"/>
    <lineage>
        <taxon>Bacteria</taxon>
        <taxon>Pseudomonadati</taxon>
        <taxon>Bacteroidota</taxon>
        <taxon>Flavobacteriia</taxon>
        <taxon>Flavobacteriales</taxon>
        <taxon>Flavobacteriaceae</taxon>
        <taxon>Aquimarina</taxon>
    </lineage>
</organism>
<evidence type="ECO:0000256" key="3">
    <source>
        <dbReference type="ARBA" id="ARBA00023082"/>
    </source>
</evidence>
<keyword evidence="8" id="KW-1185">Reference proteome</keyword>
<dbReference type="InterPro" id="IPR013249">
    <property type="entry name" value="RNA_pol_sigma70_r4_t2"/>
</dbReference>
<reference evidence="8" key="1">
    <citation type="journal article" date="2019" name="Int. J. Syst. Evol. Microbiol.">
        <title>The Global Catalogue of Microorganisms (GCM) 10K type strain sequencing project: providing services to taxonomists for standard genome sequencing and annotation.</title>
        <authorList>
            <consortium name="The Broad Institute Genomics Platform"/>
            <consortium name="The Broad Institute Genome Sequencing Center for Infectious Disease"/>
            <person name="Wu L."/>
            <person name="Ma J."/>
        </authorList>
    </citation>
    <scope>NUCLEOTIDE SEQUENCE [LARGE SCALE GENOMIC DNA]</scope>
    <source>
        <strain evidence="8">DT92</strain>
    </source>
</reference>
<dbReference type="SUPFAM" id="SSF88946">
    <property type="entry name" value="Sigma2 domain of RNA polymerase sigma factors"/>
    <property type="match status" value="1"/>
</dbReference>
<evidence type="ECO:0000313" key="8">
    <source>
        <dbReference type="Proteomes" id="UP001597344"/>
    </source>
</evidence>
<comment type="caution">
    <text evidence="7">The sequence shown here is derived from an EMBL/GenBank/DDBJ whole genome shotgun (WGS) entry which is preliminary data.</text>
</comment>
<dbReference type="Pfam" id="PF04542">
    <property type="entry name" value="Sigma70_r2"/>
    <property type="match status" value="1"/>
</dbReference>
<dbReference type="Proteomes" id="UP001597344">
    <property type="component" value="Unassembled WGS sequence"/>
</dbReference>
<dbReference type="InterPro" id="IPR036388">
    <property type="entry name" value="WH-like_DNA-bd_sf"/>
</dbReference>
<sequence length="174" mass="20855">MSENQNQNICTKKVFKEIYDRYAKEIHDYLYYKYGARFNPDDKTQETFIKLWENCKKIEFKAAKAFLYKVANNLTLNEVKHFKVVLKYQKIPPKYYTNESPEFLMEKEQFLGHYEKALSSLTEEQRICFVLNKIEGKTHKEIAEMLGITKKVAEYRIYSAFDKLKKELKGFNIK</sequence>
<accession>A0ABW5AXL8</accession>
<evidence type="ECO:0000256" key="1">
    <source>
        <dbReference type="ARBA" id="ARBA00010641"/>
    </source>
</evidence>